<protein>
    <submittedName>
        <fullName evidence="1">Uncharacterized protein</fullName>
    </submittedName>
</protein>
<accession>A0A7M5XHW6</accession>
<keyword evidence="2" id="KW-1185">Reference proteome</keyword>
<proteinExistence type="predicted"/>
<dbReference type="EnsemblMetazoa" id="CLYHEMT023815.1">
    <property type="protein sequence ID" value="CLYHEMP023815.1"/>
    <property type="gene ID" value="CLYHEMG023815"/>
</dbReference>
<dbReference type="AlphaFoldDB" id="A0A7M5XHW6"/>
<evidence type="ECO:0000313" key="2">
    <source>
        <dbReference type="Proteomes" id="UP000594262"/>
    </source>
</evidence>
<reference evidence="1" key="1">
    <citation type="submission" date="2021-01" db="UniProtKB">
        <authorList>
            <consortium name="EnsemblMetazoa"/>
        </authorList>
    </citation>
    <scope>IDENTIFICATION</scope>
</reference>
<organism evidence="1 2">
    <name type="scientific">Clytia hemisphaerica</name>
    <dbReference type="NCBI Taxonomy" id="252671"/>
    <lineage>
        <taxon>Eukaryota</taxon>
        <taxon>Metazoa</taxon>
        <taxon>Cnidaria</taxon>
        <taxon>Hydrozoa</taxon>
        <taxon>Hydroidolina</taxon>
        <taxon>Leptothecata</taxon>
        <taxon>Obeliida</taxon>
        <taxon>Clytiidae</taxon>
        <taxon>Clytia</taxon>
    </lineage>
</organism>
<evidence type="ECO:0000313" key="1">
    <source>
        <dbReference type="EnsemblMetazoa" id="CLYHEMP023815.1"/>
    </source>
</evidence>
<name>A0A7M5XHW6_9CNID</name>
<sequence length="548" mass="61745">MKKPTTSHSNDTIASNLFSAIKQIIENLFYKRQLQELCDALVANNKLPVIGLFLGLLLKDKQSCTDSEAFKLFLCAYMSWMDNTTLNGSNLKEIVNIANVVYQSNTPSNETSAKFIVSCKKIANPDLLCMTLNELFAVFKEKNVPDHSIVLKSLLDSLLNLITLQPLRNAKSMSALILFIFEKGRTFEDILCKFIATKYVSNSMETLGNVLATLCTSDNKETLRPNNNFQAILGLYTLLLQNGVKPDLKSYSATLTFLFNDESWSLSLPLLPTLLEIDFIKKDFKNCAFSISQVPSGIITDNFKKLLNTGVDSLELFLVQNKTVSDPDYKVILGFVQVLFDDLTNFGDIVLRFISIAQLKINDYSNMSAPSSVLKRLINDLRPKYVATEMYAKLLLVRVSNLQLIQSFGQPKLSWVQPNAILTDHPTVQQFLRSPREDFAYRNFNGIAHARNWASKHQGYHPQKGYSFRASTHGTGRNATAQLKKGREFYSLKLKAYQTLMTELEQLRTKLKAFPNVHSEIGDKRPATTPLSNISNMPPSKKVVIEID</sequence>
<dbReference type="Proteomes" id="UP000594262">
    <property type="component" value="Unplaced"/>
</dbReference>